<dbReference type="EMBL" id="BAAAJX010000003">
    <property type="protein sequence ID" value="GAA1492598.1"/>
    <property type="molecule type" value="Genomic_DNA"/>
</dbReference>
<evidence type="ECO:0000313" key="2">
    <source>
        <dbReference type="Proteomes" id="UP001501742"/>
    </source>
</evidence>
<sequence length="71" mass="7101">MFITLITVGVVIVAVAGGMAVADRRRARLLRDLPDAGVPHGSGATDHDLRVAEAQAARTAGGTGYTGGSGV</sequence>
<accession>A0ABN1ZAJ2</accession>
<gene>
    <name evidence="1" type="ORF">GCM10009627_09440</name>
</gene>
<dbReference type="RefSeq" id="WP_204607799.1">
    <property type="nucleotide sequence ID" value="NZ_BAAAJX010000003.1"/>
</dbReference>
<protein>
    <submittedName>
        <fullName evidence="1">Uncharacterized protein</fullName>
    </submittedName>
</protein>
<keyword evidence="2" id="KW-1185">Reference proteome</keyword>
<reference evidence="1 2" key="1">
    <citation type="journal article" date="2019" name="Int. J. Syst. Evol. Microbiol.">
        <title>The Global Catalogue of Microorganisms (GCM) 10K type strain sequencing project: providing services to taxonomists for standard genome sequencing and annotation.</title>
        <authorList>
            <consortium name="The Broad Institute Genomics Platform"/>
            <consortium name="The Broad Institute Genome Sequencing Center for Infectious Disease"/>
            <person name="Wu L."/>
            <person name="Ma J."/>
        </authorList>
    </citation>
    <scope>NUCLEOTIDE SEQUENCE [LARGE SCALE GENOMIC DNA]</scope>
    <source>
        <strain evidence="1 2">JCM 12140</strain>
    </source>
</reference>
<proteinExistence type="predicted"/>
<name>A0ABN1ZAJ2_9MICO</name>
<evidence type="ECO:0000313" key="1">
    <source>
        <dbReference type="EMBL" id="GAA1492598.1"/>
    </source>
</evidence>
<dbReference type="Proteomes" id="UP001501742">
    <property type="component" value="Unassembled WGS sequence"/>
</dbReference>
<organism evidence="1 2">
    <name type="scientific">Curtobacterium herbarum</name>
    <dbReference type="NCBI Taxonomy" id="150122"/>
    <lineage>
        <taxon>Bacteria</taxon>
        <taxon>Bacillati</taxon>
        <taxon>Actinomycetota</taxon>
        <taxon>Actinomycetes</taxon>
        <taxon>Micrococcales</taxon>
        <taxon>Microbacteriaceae</taxon>
        <taxon>Curtobacterium</taxon>
    </lineage>
</organism>
<comment type="caution">
    <text evidence="1">The sequence shown here is derived from an EMBL/GenBank/DDBJ whole genome shotgun (WGS) entry which is preliminary data.</text>
</comment>